<dbReference type="PANTHER" id="PTHR33116:SF78">
    <property type="entry name" value="OS12G0587133 PROTEIN"/>
    <property type="match status" value="1"/>
</dbReference>
<name>A0AAQ3UMW9_PASNO</name>
<dbReference type="Proteomes" id="UP001341281">
    <property type="component" value="Chromosome 09"/>
</dbReference>
<evidence type="ECO:0000313" key="3">
    <source>
        <dbReference type="EMBL" id="WVZ95523.1"/>
    </source>
</evidence>
<evidence type="ECO:0000259" key="2">
    <source>
        <dbReference type="Pfam" id="PF13966"/>
    </source>
</evidence>
<protein>
    <recommendedName>
        <fullName evidence="5">Reverse transcriptase domain-containing protein</fullName>
    </recommendedName>
</protein>
<evidence type="ECO:0000259" key="1">
    <source>
        <dbReference type="Pfam" id="PF00078"/>
    </source>
</evidence>
<dbReference type="PANTHER" id="PTHR33116">
    <property type="entry name" value="REVERSE TRANSCRIPTASE ZINC-BINDING DOMAIN-CONTAINING PROTEIN-RELATED-RELATED"/>
    <property type="match status" value="1"/>
</dbReference>
<feature type="domain" description="Reverse transcriptase" evidence="1">
    <location>
        <begin position="308"/>
        <end position="397"/>
    </location>
</feature>
<organism evidence="3 4">
    <name type="scientific">Paspalum notatum var. saurae</name>
    <dbReference type="NCBI Taxonomy" id="547442"/>
    <lineage>
        <taxon>Eukaryota</taxon>
        <taxon>Viridiplantae</taxon>
        <taxon>Streptophyta</taxon>
        <taxon>Embryophyta</taxon>
        <taxon>Tracheophyta</taxon>
        <taxon>Spermatophyta</taxon>
        <taxon>Magnoliopsida</taxon>
        <taxon>Liliopsida</taxon>
        <taxon>Poales</taxon>
        <taxon>Poaceae</taxon>
        <taxon>PACMAD clade</taxon>
        <taxon>Panicoideae</taxon>
        <taxon>Andropogonodae</taxon>
        <taxon>Paspaleae</taxon>
        <taxon>Paspalinae</taxon>
        <taxon>Paspalum</taxon>
    </lineage>
</organism>
<dbReference type="InterPro" id="IPR000477">
    <property type="entry name" value="RT_dom"/>
</dbReference>
<evidence type="ECO:0000313" key="4">
    <source>
        <dbReference type="Proteomes" id="UP001341281"/>
    </source>
</evidence>
<dbReference type="AlphaFoldDB" id="A0AAQ3UMW9"/>
<accession>A0AAQ3UMW9</accession>
<dbReference type="InterPro" id="IPR026960">
    <property type="entry name" value="RVT-Znf"/>
</dbReference>
<keyword evidence="4" id="KW-1185">Reference proteome</keyword>
<dbReference type="Pfam" id="PF13966">
    <property type="entry name" value="zf-RVT"/>
    <property type="match status" value="1"/>
</dbReference>
<dbReference type="Pfam" id="PF00078">
    <property type="entry name" value="RVT_1"/>
    <property type="match status" value="1"/>
</dbReference>
<dbReference type="EMBL" id="CP144753">
    <property type="protein sequence ID" value="WVZ95523.1"/>
    <property type="molecule type" value="Genomic_DNA"/>
</dbReference>
<feature type="domain" description="Reverse transcriptase zinc-binding" evidence="2">
    <location>
        <begin position="700"/>
        <end position="784"/>
    </location>
</feature>
<reference evidence="3 4" key="1">
    <citation type="submission" date="2024-02" db="EMBL/GenBank/DDBJ databases">
        <title>High-quality chromosome-scale genome assembly of Pensacola bahiagrass (Paspalum notatum Flugge var. saurae).</title>
        <authorList>
            <person name="Vega J.M."/>
            <person name="Podio M."/>
            <person name="Orjuela J."/>
            <person name="Siena L.A."/>
            <person name="Pessino S.C."/>
            <person name="Combes M.C."/>
            <person name="Mariac C."/>
            <person name="Albertini E."/>
            <person name="Pupilli F."/>
            <person name="Ortiz J.P.A."/>
            <person name="Leblanc O."/>
        </authorList>
    </citation>
    <scope>NUCLEOTIDE SEQUENCE [LARGE SCALE GENOMIC DNA]</scope>
    <source>
        <strain evidence="3">R1</strain>
        <tissue evidence="3">Leaf</tissue>
    </source>
</reference>
<sequence>MDRIDRAFVTVDWLEFFPNHWLCALSSDCSDHAPLLLQLCCISWAKRRFRFESFWIKLPGFLDTVAAIWATHETGVDPCRLLDIKLRQTAKALRSWSSKFVGSVRLQLATAREIVMLFDEAQESRPLSDGELSLRRQLKIKCLGLASLSRTIARQRSRLLFLAAGDANTRFFHLQACHRSRRNYIEYISIDGHTLTQEEDKADAFFNYFLEVFGGVFQRPHTLQLDSLGLNVIEDQALDVCFSEEEVWAVVREMPSEKAPGPDGFTGLFFKMAWPIIKRDIMNVFNAFWSLDTRSLFLLNDAYLVLLKKKSVAEEIKDYRPISLIHSVCKLISKVLAMRLAPKLDFLVSKNQSAFIKSRSIHDNFMSVQLACKLLHRRKIPTVFLKIDLAKAFDSVGPFFAKRSTGDFRRRLWAMQQPCKCSDTPIACSTEDLGVVQEVLGCQISSFPCVYLGIPLDIKRLSRSDEQLIVDRVAARIPRWKGNLLNLASRTVLVKSTLSAIPVHVAIASGLSSWALGAIDKLRRSFLWSGSAVSIPGRCKLAWPRLCRPLEFGGLGISDMRLMGFALRARWCWLSRSDPNRSWVMLPHREESCVLELFRASTEIVVGDGGSILFWIDSWLDGLPMEIVAPNLFKAVPPRFRSRTLRDGLHNNSWVSDIKGEVSEVLLFEYVEVWEKVRQIILLDGQQDIFRWRWEPNGTYSASSAYRACFTGSVRFQGANFIWKAKVPPKVKFFAWFAAHNRCWTAERRHRRGMQDSDRCALCDQESETIDHLLIHCCFSREVWFLAFNQISWGALTPSFSHSFMDWWTRSRKRVSKHLRPGCDGIVLLVSWMIWKERNARVFDRGRSSPNVVVSRVLEEAKLWYLAGFQAFNSLIPLLPLLQDGPADAATIPGSPIVDVI</sequence>
<evidence type="ECO:0008006" key="5">
    <source>
        <dbReference type="Google" id="ProtNLM"/>
    </source>
</evidence>
<proteinExistence type="predicted"/>
<gene>
    <name evidence="3" type="ORF">U9M48_041276</name>
</gene>